<dbReference type="InterPro" id="IPR005141">
    <property type="entry name" value="eRF1_2"/>
</dbReference>
<dbReference type="Gene3D" id="3.30.420.60">
    <property type="entry name" value="eRF1 domain 2"/>
    <property type="match status" value="1"/>
</dbReference>
<reference evidence="9 10" key="1">
    <citation type="submission" date="2017-05" db="EMBL/GenBank/DDBJ databases">
        <title>Draft genome sequence of Elsinoe australis.</title>
        <authorList>
            <person name="Cheng Q."/>
        </authorList>
    </citation>
    <scope>NUCLEOTIDE SEQUENCE [LARGE SCALE GENOMIC DNA]</scope>
    <source>
        <strain evidence="9 10">NL1</strain>
    </source>
</reference>
<dbReference type="InterPro" id="IPR029064">
    <property type="entry name" value="Ribosomal_eL30-like_sf"/>
</dbReference>
<accession>A0A2P8AJ97</accession>
<sequence>MKLIKQSIDRKTLSGSVTLLPTTSEDMWSAHNLISPGDRLRASAIRRVTTQSSSTGSTVSQRVHTTLTLAISSVDFDARASELHVSGRVASENAYVKMGQFHTLDLELNRNFTLEKEEGWDSVAVQTLKEACDTEDKAEVWAVLIEEGLANLCVVSEGTTVVRQTVTTRMGDKTLPGYGSAVERFFRKVLDTLVRAVNFEELRPVLVAGVGYTGQKFLAFVKDQAQKTGGKGSSGQGKELRALMEKMVLERAANASLGALREVLASPGVQKRLSDTRFAKETGLLDKMFERIRKDDGRVVYGPTEVEKAVDAGAVGRGGGVLLISDELFRSLEIGERKRWVALVDRVRDTEGGEVRVLSSMHESGNRLKGVGGVAALLTFPMFDEDELEGGPVQDATGAGVDEPLGDQGDPLGEIEM</sequence>
<dbReference type="GO" id="GO:0005737">
    <property type="term" value="C:cytoplasm"/>
    <property type="evidence" value="ECO:0007669"/>
    <property type="project" value="UniProtKB-SubCell"/>
</dbReference>
<evidence type="ECO:0000313" key="9">
    <source>
        <dbReference type="EMBL" id="PSK60531.1"/>
    </source>
</evidence>
<evidence type="ECO:0000313" key="10">
    <source>
        <dbReference type="Proteomes" id="UP000243723"/>
    </source>
</evidence>
<dbReference type="InterPro" id="IPR058547">
    <property type="entry name" value="Pelota_N"/>
</dbReference>
<dbReference type="GO" id="GO:0046872">
    <property type="term" value="F:metal ion binding"/>
    <property type="evidence" value="ECO:0007669"/>
    <property type="project" value="UniProtKB-KW"/>
</dbReference>
<dbReference type="NCBIfam" id="TIGR00111">
    <property type="entry name" value="pelota"/>
    <property type="match status" value="1"/>
</dbReference>
<gene>
    <name evidence="9" type="ORF">B9Z65_681</name>
</gene>
<name>A0A2P8AJ97_9PEZI</name>
<dbReference type="GO" id="GO:0070481">
    <property type="term" value="P:nuclear-transcribed mRNA catabolic process, non-stop decay"/>
    <property type="evidence" value="ECO:0007669"/>
    <property type="project" value="InterPro"/>
</dbReference>
<dbReference type="PANTHER" id="PTHR10853:SF0">
    <property type="entry name" value="PROTEIN PELOTA HOMOLOG"/>
    <property type="match status" value="1"/>
</dbReference>
<dbReference type="GO" id="GO:0070966">
    <property type="term" value="P:nuclear-transcribed mRNA catabolic process, no-go decay"/>
    <property type="evidence" value="ECO:0007669"/>
    <property type="project" value="InterPro"/>
</dbReference>
<keyword evidence="4 6" id="KW-0963">Cytoplasm</keyword>
<dbReference type="InterPro" id="IPR005142">
    <property type="entry name" value="eRF1_3"/>
</dbReference>
<comment type="subcellular location">
    <subcellularLocation>
        <location evidence="2 6">Cytoplasm</location>
    </subcellularLocation>
</comment>
<dbReference type="InterPro" id="IPR004405">
    <property type="entry name" value="TF_pelota"/>
</dbReference>
<dbReference type="FunFam" id="2.30.30.870:FF:000001">
    <property type="entry name" value="Protein pelota homolog"/>
    <property type="match status" value="1"/>
</dbReference>
<dbReference type="GO" id="GO:0071025">
    <property type="term" value="P:RNA surveillance"/>
    <property type="evidence" value="ECO:0007669"/>
    <property type="project" value="InterPro"/>
</dbReference>
<dbReference type="EMBL" id="NHZQ01000003">
    <property type="protein sequence ID" value="PSK60531.1"/>
    <property type="molecule type" value="Genomic_DNA"/>
</dbReference>
<feature type="domain" description="eRF1/Pelota-like N-terminal" evidence="8">
    <location>
        <begin position="1"/>
        <end position="133"/>
    </location>
</feature>
<evidence type="ECO:0000256" key="1">
    <source>
        <dbReference type="ARBA" id="ARBA00001968"/>
    </source>
</evidence>
<dbReference type="OrthoDB" id="10249111at2759"/>
<evidence type="ECO:0000256" key="4">
    <source>
        <dbReference type="ARBA" id="ARBA00022490"/>
    </source>
</evidence>
<dbReference type="InterPro" id="IPR005140">
    <property type="entry name" value="eRF1_Pelota-like_N"/>
</dbReference>
<dbReference type="FunFam" id="3.30.1330.30:FF:000008">
    <property type="entry name" value="Protein pelota homolog"/>
    <property type="match status" value="1"/>
</dbReference>
<dbReference type="Proteomes" id="UP000243723">
    <property type="component" value="Unassembled WGS sequence"/>
</dbReference>
<comment type="similarity">
    <text evidence="3 6">Belongs to the eukaryotic release factor 1 family. Pelota subfamily.</text>
</comment>
<protein>
    <recommendedName>
        <fullName evidence="6">Protein DOM34 homolog</fullName>
    </recommendedName>
</protein>
<dbReference type="InterPro" id="IPR038069">
    <property type="entry name" value="Pelota/DOM34_N"/>
</dbReference>
<comment type="function">
    <text evidence="6">Component of the Dom34-Hbs1 complex, a complex that recognizes stalled ribosomes and triggers the No-Go Decay (NGD) pathway (PubMed:20890290). In the Dom34-Hbs1 complex, dom34 recognizes ribosomes stalled at the 3' end of an mRNA and engages stalled ribosomes by destabilizing mRNA in the mRNA channel. Following ribosome-binding, the Dom34-Hbs1 complex promotes the disassembly of stalled ribosomes, followed by degradation of damaged mRNAs as part of the NGD pathway.</text>
</comment>
<comment type="caution">
    <text evidence="9">The sequence shown here is derived from an EMBL/GenBank/DDBJ whole genome shotgun (WGS) entry which is preliminary data.</text>
</comment>
<dbReference type="SUPFAM" id="SSF55315">
    <property type="entry name" value="L30e-like"/>
    <property type="match status" value="1"/>
</dbReference>
<evidence type="ECO:0000256" key="3">
    <source>
        <dbReference type="ARBA" id="ARBA00009504"/>
    </source>
</evidence>
<evidence type="ECO:0000259" key="8">
    <source>
        <dbReference type="SMART" id="SM01194"/>
    </source>
</evidence>
<dbReference type="STRING" id="40998.A0A2P8AJ97"/>
<dbReference type="Pfam" id="PF03464">
    <property type="entry name" value="eRF1_2"/>
    <property type="match status" value="1"/>
</dbReference>
<dbReference type="SUPFAM" id="SSF53137">
    <property type="entry name" value="Translational machinery components"/>
    <property type="match status" value="1"/>
</dbReference>
<dbReference type="SMART" id="SM01194">
    <property type="entry name" value="eRF1_1"/>
    <property type="match status" value="1"/>
</dbReference>
<dbReference type="Pfam" id="PF26356">
    <property type="entry name" value="Pelota_N"/>
    <property type="match status" value="1"/>
</dbReference>
<dbReference type="Gene3D" id="2.30.30.870">
    <property type="entry name" value="Pelota, domain A"/>
    <property type="match status" value="1"/>
</dbReference>
<dbReference type="PANTHER" id="PTHR10853">
    <property type="entry name" value="PELOTA"/>
    <property type="match status" value="1"/>
</dbReference>
<keyword evidence="5 6" id="KW-0479">Metal-binding</keyword>
<organism evidence="9 10">
    <name type="scientific">Elsinoe australis</name>
    <dbReference type="NCBI Taxonomy" id="40998"/>
    <lineage>
        <taxon>Eukaryota</taxon>
        <taxon>Fungi</taxon>
        <taxon>Dikarya</taxon>
        <taxon>Ascomycota</taxon>
        <taxon>Pezizomycotina</taxon>
        <taxon>Dothideomycetes</taxon>
        <taxon>Dothideomycetidae</taxon>
        <taxon>Myriangiales</taxon>
        <taxon>Elsinoaceae</taxon>
        <taxon>Elsinoe</taxon>
    </lineage>
</organism>
<feature type="region of interest" description="Disordered" evidence="7">
    <location>
        <begin position="388"/>
        <end position="417"/>
    </location>
</feature>
<evidence type="ECO:0000256" key="5">
    <source>
        <dbReference type="ARBA" id="ARBA00022723"/>
    </source>
</evidence>
<dbReference type="GO" id="GO:0032790">
    <property type="term" value="P:ribosome disassembly"/>
    <property type="evidence" value="ECO:0007669"/>
    <property type="project" value="TreeGrafter"/>
</dbReference>
<dbReference type="Gene3D" id="3.30.1330.30">
    <property type="match status" value="1"/>
</dbReference>
<evidence type="ECO:0000256" key="2">
    <source>
        <dbReference type="ARBA" id="ARBA00004496"/>
    </source>
</evidence>
<comment type="cofactor">
    <cofactor evidence="1 6">
        <name>a divalent metal cation</name>
        <dbReference type="ChEBI" id="CHEBI:60240"/>
    </cofactor>
</comment>
<dbReference type="SUPFAM" id="SSF159065">
    <property type="entry name" value="Dom34/Pelota N-terminal domain-like"/>
    <property type="match status" value="1"/>
</dbReference>
<proteinExistence type="inferred from homology"/>
<dbReference type="Pfam" id="PF03465">
    <property type="entry name" value="eRF1_3"/>
    <property type="match status" value="1"/>
</dbReference>
<dbReference type="AlphaFoldDB" id="A0A2P8AJ97"/>
<dbReference type="InterPro" id="IPR042226">
    <property type="entry name" value="eFR1_2_sf"/>
</dbReference>
<keyword evidence="10" id="KW-1185">Reference proteome</keyword>
<evidence type="ECO:0000256" key="7">
    <source>
        <dbReference type="SAM" id="MobiDB-lite"/>
    </source>
</evidence>
<evidence type="ECO:0000256" key="6">
    <source>
        <dbReference type="RuleBase" id="RU362019"/>
    </source>
</evidence>
<dbReference type="GO" id="GO:0070651">
    <property type="term" value="P:nonfunctional rRNA decay"/>
    <property type="evidence" value="ECO:0007669"/>
    <property type="project" value="TreeGrafter"/>
</dbReference>